<organism evidence="2 3">
    <name type="scientific">Spinacia oleracea</name>
    <name type="common">Spinach</name>
    <dbReference type="NCBI Taxonomy" id="3562"/>
    <lineage>
        <taxon>Eukaryota</taxon>
        <taxon>Viridiplantae</taxon>
        <taxon>Streptophyta</taxon>
        <taxon>Embryophyta</taxon>
        <taxon>Tracheophyta</taxon>
        <taxon>Spermatophyta</taxon>
        <taxon>Magnoliopsida</taxon>
        <taxon>eudicotyledons</taxon>
        <taxon>Gunneridae</taxon>
        <taxon>Pentapetalae</taxon>
        <taxon>Caryophyllales</taxon>
        <taxon>Chenopodiaceae</taxon>
        <taxon>Chenopodioideae</taxon>
        <taxon>Anserineae</taxon>
        <taxon>Spinacia</taxon>
    </lineage>
</organism>
<name>A0A9R0JYW4_SPIOL</name>
<keyword evidence="1" id="KW-0472">Membrane</keyword>
<dbReference type="RefSeq" id="XP_021851505.1">
    <property type="nucleotide sequence ID" value="XM_021995813.1"/>
</dbReference>
<evidence type="ECO:0000256" key="1">
    <source>
        <dbReference type="SAM" id="Phobius"/>
    </source>
</evidence>
<reference evidence="3" key="2">
    <citation type="submission" date="2025-04" db="UniProtKB">
        <authorList>
            <consortium name="RefSeq"/>
        </authorList>
    </citation>
    <scope>IDENTIFICATION</scope>
    <source>
        <tissue evidence="4">Leaf</tissue>
    </source>
</reference>
<dbReference type="KEGG" id="soe:110791051"/>
<dbReference type="AlphaFoldDB" id="A0A9R0JYW4"/>
<keyword evidence="2" id="KW-1185">Reference proteome</keyword>
<keyword evidence="1" id="KW-0812">Transmembrane</keyword>
<dbReference type="PANTHER" id="PTHR34064">
    <property type="entry name" value="OS04G0672300 PROTEIN"/>
    <property type="match status" value="1"/>
</dbReference>
<reference evidence="2" key="1">
    <citation type="journal article" date="2021" name="Nat. Commun.">
        <title>Genomic analyses provide insights into spinach domestication and the genetic basis of agronomic traits.</title>
        <authorList>
            <person name="Cai X."/>
            <person name="Sun X."/>
            <person name="Xu C."/>
            <person name="Sun H."/>
            <person name="Wang X."/>
            <person name="Ge C."/>
            <person name="Zhang Z."/>
            <person name="Wang Q."/>
            <person name="Fei Z."/>
            <person name="Jiao C."/>
            <person name="Wang Q."/>
        </authorList>
    </citation>
    <scope>NUCLEOTIDE SEQUENCE [LARGE SCALE GENOMIC DNA]</scope>
    <source>
        <strain evidence="2">cv. Varoflay</strain>
    </source>
</reference>
<dbReference type="RefSeq" id="XP_056696796.1">
    <property type="nucleotide sequence ID" value="XM_056840818.1"/>
</dbReference>
<dbReference type="OrthoDB" id="1911818at2759"/>
<feature type="transmembrane region" description="Helical" evidence="1">
    <location>
        <begin position="153"/>
        <end position="173"/>
    </location>
</feature>
<sequence length="185" mass="20394">MATDSSDQGNQDFCRILVMSDEGVGNVNGECGSVSQECVDGSVICHKPAVLESSDPFPPCLVTVDIEKGATDVSKIDQETCGSIKTEISLTKPLRRQNSLQTAGESIPPLMNHILMLLKFDAKEKQAPEKAHDPTYNRWRKYKRPGLFDSRQIVLLFSILSSLGTIVLIFLTLRVRQVSDGYIHG</sequence>
<gene>
    <name evidence="3 4" type="primary">LOC110791051</name>
</gene>
<evidence type="ECO:0000313" key="4">
    <source>
        <dbReference type="RefSeq" id="XP_056696796.1"/>
    </source>
</evidence>
<accession>A0A9R0JYW4</accession>
<dbReference type="GeneID" id="110791051"/>
<keyword evidence="1" id="KW-1133">Transmembrane helix</keyword>
<evidence type="ECO:0000313" key="3">
    <source>
        <dbReference type="RefSeq" id="XP_021851505.1"/>
    </source>
</evidence>
<dbReference type="PANTHER" id="PTHR34064:SF5">
    <property type="entry name" value="PROTEIN, PUTATIVE-RELATED"/>
    <property type="match status" value="1"/>
</dbReference>
<dbReference type="Proteomes" id="UP000813463">
    <property type="component" value="Chromosome 3"/>
</dbReference>
<evidence type="ECO:0000313" key="2">
    <source>
        <dbReference type="Proteomes" id="UP000813463"/>
    </source>
</evidence>
<protein>
    <submittedName>
        <fullName evidence="3">Uncharacterized protein LOC110791051</fullName>
    </submittedName>
</protein>
<proteinExistence type="predicted"/>